<organism evidence="2 3">
    <name type="scientific">Purpureocillium lilacinum</name>
    <name type="common">Paecilomyces lilacinus</name>
    <dbReference type="NCBI Taxonomy" id="33203"/>
    <lineage>
        <taxon>Eukaryota</taxon>
        <taxon>Fungi</taxon>
        <taxon>Dikarya</taxon>
        <taxon>Ascomycota</taxon>
        <taxon>Pezizomycotina</taxon>
        <taxon>Sordariomycetes</taxon>
        <taxon>Hypocreomycetidae</taxon>
        <taxon>Hypocreales</taxon>
        <taxon>Ophiocordycipitaceae</taxon>
        <taxon>Purpureocillium</taxon>
    </lineage>
</organism>
<feature type="signal peptide" evidence="1">
    <location>
        <begin position="1"/>
        <end position="18"/>
    </location>
</feature>
<keyword evidence="1" id="KW-0732">Signal</keyword>
<dbReference type="GeneID" id="28883298"/>
<protein>
    <recommendedName>
        <fullName evidence="4">CVNH domain-containing protein</fullName>
    </recommendedName>
</protein>
<dbReference type="KEGG" id="plj:28883298"/>
<dbReference type="EMBL" id="LSBI01000001">
    <property type="protein sequence ID" value="OAQ95055.1"/>
    <property type="molecule type" value="Genomic_DNA"/>
</dbReference>
<evidence type="ECO:0000313" key="3">
    <source>
        <dbReference type="Proteomes" id="UP000078340"/>
    </source>
</evidence>
<dbReference type="OMA" id="DKWATIS"/>
<evidence type="ECO:0008006" key="4">
    <source>
        <dbReference type="Google" id="ProtNLM"/>
    </source>
</evidence>
<proteinExistence type="predicted"/>
<comment type="caution">
    <text evidence="2">The sequence shown here is derived from an EMBL/GenBank/DDBJ whole genome shotgun (WGS) entry which is preliminary data.</text>
</comment>
<evidence type="ECO:0000313" key="2">
    <source>
        <dbReference type="EMBL" id="OAQ95055.1"/>
    </source>
</evidence>
<gene>
    <name evidence="2" type="ORF">VFPFJ_01164</name>
</gene>
<sequence>MIAQQIITIVVLAAGASAAVVEARARTCTLALHTLNTQMRITHGNPVGGGDATYTCAADLDYGDRRKQTLSTNCHDITRNGCYNSQLPNRICIHTNSNLSDGYLDYGKEHRDFNEKGCEHTGWATSAGHKFGITCHFPCT</sequence>
<name>A0A179HX12_PURLI</name>
<reference evidence="2 3" key="1">
    <citation type="submission" date="2016-02" db="EMBL/GenBank/DDBJ databases">
        <title>Biosynthesis of antibiotic leucinostatins and their inhibition on Phytophthora in bio-control Purpureocillium lilacinum.</title>
        <authorList>
            <person name="Wang G."/>
            <person name="Liu Z."/>
            <person name="Lin R."/>
            <person name="Li E."/>
            <person name="Mao Z."/>
            <person name="Ling J."/>
            <person name="Yin W."/>
            <person name="Xie B."/>
        </authorList>
    </citation>
    <scope>NUCLEOTIDE SEQUENCE [LARGE SCALE GENOMIC DNA]</scope>
    <source>
        <strain evidence="2">PLFJ-1</strain>
    </source>
</reference>
<dbReference type="Proteomes" id="UP000078340">
    <property type="component" value="Unassembled WGS sequence"/>
</dbReference>
<dbReference type="AlphaFoldDB" id="A0A179HX12"/>
<accession>A0A179HX12</accession>
<feature type="chain" id="PRO_5008103950" description="CVNH domain-containing protein" evidence="1">
    <location>
        <begin position="19"/>
        <end position="140"/>
    </location>
</feature>
<evidence type="ECO:0000256" key="1">
    <source>
        <dbReference type="SAM" id="SignalP"/>
    </source>
</evidence>